<dbReference type="SUPFAM" id="SSF56112">
    <property type="entry name" value="Protein kinase-like (PK-like)"/>
    <property type="match status" value="1"/>
</dbReference>
<feature type="region of interest" description="Disordered" evidence="5">
    <location>
        <begin position="608"/>
        <end position="637"/>
    </location>
</feature>
<dbReference type="AlphaFoldDB" id="A0A0D3JPD9"/>
<dbReference type="InterPro" id="IPR002048">
    <property type="entry name" value="EF_hand_dom"/>
</dbReference>
<dbReference type="InterPro" id="IPR011009">
    <property type="entry name" value="Kinase-like_dom_sf"/>
</dbReference>
<evidence type="ECO:0008006" key="10">
    <source>
        <dbReference type="Google" id="ProtNLM"/>
    </source>
</evidence>
<evidence type="ECO:0000256" key="4">
    <source>
        <dbReference type="PROSITE-ProRule" id="PRU10141"/>
    </source>
</evidence>
<dbReference type="Gene3D" id="3.30.200.20">
    <property type="entry name" value="Phosphorylase Kinase, domain 1"/>
    <property type="match status" value="1"/>
</dbReference>
<keyword evidence="3 4" id="KW-0067">ATP-binding</keyword>
<feature type="region of interest" description="Disordered" evidence="5">
    <location>
        <begin position="1"/>
        <end position="25"/>
    </location>
</feature>
<dbReference type="InterPro" id="IPR008271">
    <property type="entry name" value="Ser/Thr_kinase_AS"/>
</dbReference>
<keyword evidence="2" id="KW-0106">Calcium</keyword>
<dbReference type="PROSITE" id="PS00108">
    <property type="entry name" value="PROTEIN_KINASE_ST"/>
    <property type="match status" value="1"/>
</dbReference>
<proteinExistence type="predicted"/>
<keyword evidence="9" id="KW-1185">Reference proteome</keyword>
<feature type="domain" description="Protein kinase" evidence="6">
    <location>
        <begin position="169"/>
        <end position="538"/>
    </location>
</feature>
<keyword evidence="1 4" id="KW-0547">Nucleotide-binding</keyword>
<dbReference type="STRING" id="2903.R1EWY7"/>
<reference evidence="8" key="2">
    <citation type="submission" date="2024-10" db="UniProtKB">
        <authorList>
            <consortium name="EnsemblProtists"/>
        </authorList>
    </citation>
    <scope>IDENTIFICATION</scope>
</reference>
<dbReference type="InterPro" id="IPR017441">
    <property type="entry name" value="Protein_kinase_ATP_BS"/>
</dbReference>
<dbReference type="PROSITE" id="PS50222">
    <property type="entry name" value="EF_HAND_2"/>
    <property type="match status" value="1"/>
</dbReference>
<dbReference type="eggNOG" id="KOG0660">
    <property type="taxonomic scope" value="Eukaryota"/>
</dbReference>
<dbReference type="Gene3D" id="1.10.510.10">
    <property type="entry name" value="Transferase(Phosphotransferase) domain 1"/>
    <property type="match status" value="1"/>
</dbReference>
<feature type="binding site" evidence="4">
    <location>
        <position position="201"/>
    </location>
    <ligand>
        <name>ATP</name>
        <dbReference type="ChEBI" id="CHEBI:30616"/>
    </ligand>
</feature>
<dbReference type="Pfam" id="PF00069">
    <property type="entry name" value="Pkinase"/>
    <property type="match status" value="2"/>
</dbReference>
<dbReference type="PROSITE" id="PS00018">
    <property type="entry name" value="EF_HAND_1"/>
    <property type="match status" value="1"/>
</dbReference>
<organism evidence="8 9">
    <name type="scientific">Emiliania huxleyi (strain CCMP1516)</name>
    <dbReference type="NCBI Taxonomy" id="280463"/>
    <lineage>
        <taxon>Eukaryota</taxon>
        <taxon>Haptista</taxon>
        <taxon>Haptophyta</taxon>
        <taxon>Prymnesiophyceae</taxon>
        <taxon>Isochrysidales</taxon>
        <taxon>Noelaerhabdaceae</taxon>
        <taxon>Emiliania</taxon>
    </lineage>
</organism>
<dbReference type="EnsemblProtists" id="EOD25374">
    <property type="protein sequence ID" value="EOD25374"/>
    <property type="gene ID" value="EMIHUDRAFT_443668"/>
</dbReference>
<dbReference type="GO" id="GO:0004672">
    <property type="term" value="F:protein kinase activity"/>
    <property type="evidence" value="ECO:0007669"/>
    <property type="project" value="InterPro"/>
</dbReference>
<protein>
    <recommendedName>
        <fullName evidence="10">Mitogen-activated protein kinase</fullName>
    </recommendedName>
</protein>
<dbReference type="InterPro" id="IPR000719">
    <property type="entry name" value="Prot_kinase_dom"/>
</dbReference>
<evidence type="ECO:0000313" key="8">
    <source>
        <dbReference type="EnsemblProtists" id="EOD25374"/>
    </source>
</evidence>
<feature type="domain" description="EF-hand" evidence="7">
    <location>
        <begin position="42"/>
        <end position="77"/>
    </location>
</feature>
<evidence type="ECO:0000256" key="1">
    <source>
        <dbReference type="ARBA" id="ARBA00022741"/>
    </source>
</evidence>
<sequence>MLLTENRSCKRPRPDFVRQGSRPHALSRVPSCPFVTAKPEAERSSDCAAWFAAHDGDGDGRLTPDEFRGLLLSLGSEAEKLHPKYVEHVLAQTARDADGCVSLSEVHGSLLAMDKALRAPRRASRWTGADLRASRVAGRSAVTLPEVATQSHSIGQGERRHTFVLPTRYTSVGAVGEGAYGVIATAVDTAAPGGRRSVAIKRVRPAEDALQLRSCLRELAVLRHTAAHPHPNLLSLQRVLPPCGGAASTWRELYLVTELYDTDLRHLIKSDQLLSEQHARFFAWQLLRGLAALHSAGVIHRDIKPSNLLVNANCDLKIADFGIARGVGPTRAAAAHAHAVATAADDGGAGAALLASAATEAGEPPDGDVGGSAVATPPLDESTRASSTEPASAPTSVGGASEDDECGLFTSYAVTRWYRPPELLCGNRRYGPAIDLWSAGCVLGELIGRAPLFARRDHMEMLRAINAQLGSPGEGALRSIEDDRAVRFLRRMPPLPPRAWADSLPGGAPGGLDLLDQLLRWDPADRLSASSALRHPWILPLATPADLEPLPPCPFDFEGLPPNLDYFYLAALDAAAETNADAGYTFRLPELLRFGILHDRTVYPVGADAPPAGAAEEEEERPLFTLDASPPAPRKKP</sequence>
<name>A0A0D3JPD9_EMIH1</name>
<dbReference type="InterPro" id="IPR011992">
    <property type="entry name" value="EF-hand-dom_pair"/>
</dbReference>
<dbReference type="KEGG" id="ehx:EMIHUDRAFT_443668"/>
<evidence type="ECO:0000256" key="2">
    <source>
        <dbReference type="ARBA" id="ARBA00022837"/>
    </source>
</evidence>
<dbReference type="GeneID" id="17270919"/>
<dbReference type="Gene3D" id="1.10.238.10">
    <property type="entry name" value="EF-hand"/>
    <property type="match status" value="1"/>
</dbReference>
<dbReference type="HOGENOM" id="CLU_429897_0_0_1"/>
<dbReference type="PANTHER" id="PTHR24055">
    <property type="entry name" value="MITOGEN-ACTIVATED PROTEIN KINASE"/>
    <property type="match status" value="1"/>
</dbReference>
<accession>A0A0D3JPD9</accession>
<dbReference type="Proteomes" id="UP000013827">
    <property type="component" value="Unassembled WGS sequence"/>
</dbReference>
<evidence type="ECO:0000313" key="9">
    <source>
        <dbReference type="Proteomes" id="UP000013827"/>
    </source>
</evidence>
<feature type="region of interest" description="Disordered" evidence="5">
    <location>
        <begin position="360"/>
        <end position="402"/>
    </location>
</feature>
<dbReference type="PaxDb" id="2903-EOD25374"/>
<dbReference type="GO" id="GO:0005524">
    <property type="term" value="F:ATP binding"/>
    <property type="evidence" value="ECO:0007669"/>
    <property type="project" value="UniProtKB-UniRule"/>
</dbReference>
<reference evidence="9" key="1">
    <citation type="journal article" date="2013" name="Nature">
        <title>Pan genome of the phytoplankton Emiliania underpins its global distribution.</title>
        <authorList>
            <person name="Read B.A."/>
            <person name="Kegel J."/>
            <person name="Klute M.J."/>
            <person name="Kuo A."/>
            <person name="Lefebvre S.C."/>
            <person name="Maumus F."/>
            <person name="Mayer C."/>
            <person name="Miller J."/>
            <person name="Monier A."/>
            <person name="Salamov A."/>
            <person name="Young J."/>
            <person name="Aguilar M."/>
            <person name="Claverie J.M."/>
            <person name="Frickenhaus S."/>
            <person name="Gonzalez K."/>
            <person name="Herman E.K."/>
            <person name="Lin Y.C."/>
            <person name="Napier J."/>
            <person name="Ogata H."/>
            <person name="Sarno A.F."/>
            <person name="Shmutz J."/>
            <person name="Schroeder D."/>
            <person name="de Vargas C."/>
            <person name="Verret F."/>
            <person name="von Dassow P."/>
            <person name="Valentin K."/>
            <person name="Van de Peer Y."/>
            <person name="Wheeler G."/>
            <person name="Dacks J.B."/>
            <person name="Delwiche C.F."/>
            <person name="Dyhrman S.T."/>
            <person name="Glockner G."/>
            <person name="John U."/>
            <person name="Richards T."/>
            <person name="Worden A.Z."/>
            <person name="Zhang X."/>
            <person name="Grigoriev I.V."/>
            <person name="Allen A.E."/>
            <person name="Bidle K."/>
            <person name="Borodovsky M."/>
            <person name="Bowler C."/>
            <person name="Brownlee C."/>
            <person name="Cock J.M."/>
            <person name="Elias M."/>
            <person name="Gladyshev V.N."/>
            <person name="Groth M."/>
            <person name="Guda C."/>
            <person name="Hadaegh A."/>
            <person name="Iglesias-Rodriguez M.D."/>
            <person name="Jenkins J."/>
            <person name="Jones B.M."/>
            <person name="Lawson T."/>
            <person name="Leese F."/>
            <person name="Lindquist E."/>
            <person name="Lobanov A."/>
            <person name="Lomsadze A."/>
            <person name="Malik S.B."/>
            <person name="Marsh M.E."/>
            <person name="Mackinder L."/>
            <person name="Mock T."/>
            <person name="Mueller-Roeber B."/>
            <person name="Pagarete A."/>
            <person name="Parker M."/>
            <person name="Probert I."/>
            <person name="Quesneville H."/>
            <person name="Raines C."/>
            <person name="Rensing S.A."/>
            <person name="Riano-Pachon D.M."/>
            <person name="Richier S."/>
            <person name="Rokitta S."/>
            <person name="Shiraiwa Y."/>
            <person name="Soanes D.M."/>
            <person name="van der Giezen M."/>
            <person name="Wahlund T.M."/>
            <person name="Williams B."/>
            <person name="Wilson W."/>
            <person name="Wolfe G."/>
            <person name="Wurch L.L."/>
        </authorList>
    </citation>
    <scope>NUCLEOTIDE SEQUENCE</scope>
</reference>
<dbReference type="PROSITE" id="PS00107">
    <property type="entry name" value="PROTEIN_KINASE_ATP"/>
    <property type="match status" value="1"/>
</dbReference>
<dbReference type="SMART" id="SM00220">
    <property type="entry name" value="S_TKc"/>
    <property type="match status" value="1"/>
</dbReference>
<dbReference type="RefSeq" id="XP_005777803.1">
    <property type="nucleotide sequence ID" value="XM_005777746.1"/>
</dbReference>
<dbReference type="PROSITE" id="PS50011">
    <property type="entry name" value="PROTEIN_KINASE_DOM"/>
    <property type="match status" value="1"/>
</dbReference>
<dbReference type="GO" id="GO:0005509">
    <property type="term" value="F:calcium ion binding"/>
    <property type="evidence" value="ECO:0007669"/>
    <property type="project" value="InterPro"/>
</dbReference>
<evidence type="ECO:0000259" key="7">
    <source>
        <dbReference type="PROSITE" id="PS50222"/>
    </source>
</evidence>
<dbReference type="SUPFAM" id="SSF47473">
    <property type="entry name" value="EF-hand"/>
    <property type="match status" value="1"/>
</dbReference>
<dbReference type="InterPro" id="IPR050117">
    <property type="entry name" value="MAPK"/>
</dbReference>
<evidence type="ECO:0000256" key="5">
    <source>
        <dbReference type="SAM" id="MobiDB-lite"/>
    </source>
</evidence>
<dbReference type="InterPro" id="IPR018247">
    <property type="entry name" value="EF_Hand_1_Ca_BS"/>
</dbReference>
<evidence type="ECO:0000256" key="3">
    <source>
        <dbReference type="ARBA" id="ARBA00022840"/>
    </source>
</evidence>
<evidence type="ECO:0000259" key="6">
    <source>
        <dbReference type="PROSITE" id="PS50011"/>
    </source>
</evidence>
<feature type="compositionally biased region" description="Low complexity" evidence="5">
    <location>
        <begin position="384"/>
        <end position="396"/>
    </location>
</feature>